<sequence>MSDGEDDSAEKEHEPSQRRLDQAREKGQIPRSTDLSTAAAYGGLLLAAVALGEGSLRRIGDSAAVLLDQSDRLSALMLTGGTAPLGGLLIAIGWAVAPFFLLPALAVFLAVFAQRAFIFSPDKLMPKLSRISPIESAKNKFGRNGLFEFAKSFVKLLVISVILGMFLMQNMDDVLGALYLEPASATLVLLRLVVQFLFLVLIIATAIGALDYLWQRSEHLRRNRMSRKDMMDEHKESEGDPHSKAQRRQRGYDIATNRMLADVATADVIVVNPTHYAVALKWDRAAKRAPVCVAKGVDEIAARIRERAAEAGVPMHRDPPTARALHASVEVGQEIRPEQYRAVAAAIRFAEAMRRKARRRT</sequence>
<dbReference type="Gene3D" id="6.10.250.2080">
    <property type="match status" value="1"/>
</dbReference>
<dbReference type="PANTHER" id="PTHR30531:SF12">
    <property type="entry name" value="FLAGELLAR BIOSYNTHETIC PROTEIN FLHB"/>
    <property type="match status" value="1"/>
</dbReference>
<comment type="similarity">
    <text evidence="1">Belongs to the type III secretion exporter family.</text>
</comment>
<dbReference type="RefSeq" id="WP_008027498.1">
    <property type="nucleotide sequence ID" value="NZ_ACYY01000002.1"/>
</dbReference>
<dbReference type="EMBL" id="ACYY01000002">
    <property type="protein sequence ID" value="EEW26584.1"/>
    <property type="molecule type" value="Genomic_DNA"/>
</dbReference>
<dbReference type="Gene3D" id="3.40.1690.10">
    <property type="entry name" value="secretion proteins EscU"/>
    <property type="match status" value="1"/>
</dbReference>
<feature type="transmembrane region" description="Helical" evidence="3">
    <location>
        <begin position="100"/>
        <end position="120"/>
    </location>
</feature>
<keyword evidence="3" id="KW-0472">Membrane</keyword>
<feature type="region of interest" description="Disordered" evidence="2">
    <location>
        <begin position="227"/>
        <end position="248"/>
    </location>
</feature>
<feature type="region of interest" description="Disordered" evidence="2">
    <location>
        <begin position="1"/>
        <end position="31"/>
    </location>
</feature>
<feature type="transmembrane region" description="Helical" evidence="3">
    <location>
        <begin position="149"/>
        <end position="168"/>
    </location>
</feature>
<gene>
    <name evidence="4" type="ORF">Rsw2DRAFT_0387</name>
</gene>
<dbReference type="PRINTS" id="PR00950">
    <property type="entry name" value="TYPE3IMSPROT"/>
</dbReference>
<dbReference type="AlphaFoldDB" id="C8RX59"/>
<evidence type="ECO:0000313" key="4">
    <source>
        <dbReference type="EMBL" id="EEW26584.1"/>
    </source>
</evidence>
<accession>C8RX59</accession>
<dbReference type="PANTHER" id="PTHR30531">
    <property type="entry name" value="FLAGELLAR BIOSYNTHETIC PROTEIN FLHB"/>
    <property type="match status" value="1"/>
</dbReference>
<name>C8RX59_9RHOB</name>
<evidence type="ECO:0000313" key="5">
    <source>
        <dbReference type="Proteomes" id="UP000010121"/>
    </source>
</evidence>
<evidence type="ECO:0000256" key="1">
    <source>
        <dbReference type="ARBA" id="ARBA00010690"/>
    </source>
</evidence>
<organism evidence="4 5">
    <name type="scientific">Rhodobacter ferrooxidans</name>
    <dbReference type="NCBI Taxonomy" id="371731"/>
    <lineage>
        <taxon>Bacteria</taxon>
        <taxon>Pseudomonadati</taxon>
        <taxon>Pseudomonadota</taxon>
        <taxon>Alphaproteobacteria</taxon>
        <taxon>Rhodobacterales</taxon>
        <taxon>Rhodobacter group</taxon>
        <taxon>Rhodobacter</taxon>
    </lineage>
</organism>
<keyword evidence="5" id="KW-1185">Reference proteome</keyword>
<reference evidence="4 5" key="1">
    <citation type="submission" date="2009-08" db="EMBL/GenBank/DDBJ databases">
        <title>The draft genome of Rhodobacter sp. SW2.</title>
        <authorList>
            <consortium name="US DOE Joint Genome Institute (JGI-PGF)"/>
            <person name="Lucas S."/>
            <person name="Copeland A."/>
            <person name="Lapidus A."/>
            <person name="Glavina del Rio T."/>
            <person name="Tice H."/>
            <person name="Bruce D."/>
            <person name="Goodwin L."/>
            <person name="Pitluck S."/>
            <person name="Larimer F."/>
            <person name="Land M.L."/>
            <person name="Hauser L."/>
            <person name="Emerson D."/>
        </authorList>
    </citation>
    <scope>NUCLEOTIDE SEQUENCE [LARGE SCALE GENOMIC DNA]</scope>
    <source>
        <strain evidence="4 5">SW2</strain>
    </source>
</reference>
<dbReference type="Pfam" id="PF01312">
    <property type="entry name" value="Bac_export_2"/>
    <property type="match status" value="1"/>
</dbReference>
<dbReference type="eggNOG" id="COG1377">
    <property type="taxonomic scope" value="Bacteria"/>
</dbReference>
<comment type="caution">
    <text evidence="4">The sequence shown here is derived from an EMBL/GenBank/DDBJ whole genome shotgun (WGS) entry which is preliminary data.</text>
</comment>
<dbReference type="InterPro" id="IPR029025">
    <property type="entry name" value="T3SS_substrate_exporter_C"/>
</dbReference>
<dbReference type="STRING" id="371731.Rsw2DRAFT_0387"/>
<evidence type="ECO:0000256" key="2">
    <source>
        <dbReference type="SAM" id="MobiDB-lite"/>
    </source>
</evidence>
<feature type="transmembrane region" description="Helical" evidence="3">
    <location>
        <begin position="188"/>
        <end position="214"/>
    </location>
</feature>
<dbReference type="GO" id="GO:0009306">
    <property type="term" value="P:protein secretion"/>
    <property type="evidence" value="ECO:0007669"/>
    <property type="project" value="InterPro"/>
</dbReference>
<feature type="compositionally biased region" description="Basic and acidic residues" evidence="2">
    <location>
        <begin position="10"/>
        <end position="28"/>
    </location>
</feature>
<keyword evidence="3" id="KW-0812">Transmembrane</keyword>
<protein>
    <submittedName>
        <fullName evidence="4">Type III secretion exporter</fullName>
    </submittedName>
</protein>
<dbReference type="OrthoDB" id="9807950at2"/>
<keyword evidence="3" id="KW-1133">Transmembrane helix</keyword>
<dbReference type="GO" id="GO:0005886">
    <property type="term" value="C:plasma membrane"/>
    <property type="evidence" value="ECO:0007669"/>
    <property type="project" value="TreeGrafter"/>
</dbReference>
<proteinExistence type="inferred from homology"/>
<feature type="compositionally biased region" description="Basic and acidic residues" evidence="2">
    <location>
        <begin position="227"/>
        <end position="243"/>
    </location>
</feature>
<dbReference type="Proteomes" id="UP000010121">
    <property type="component" value="Unassembled WGS sequence"/>
</dbReference>
<evidence type="ECO:0000256" key="3">
    <source>
        <dbReference type="SAM" id="Phobius"/>
    </source>
</evidence>
<dbReference type="SUPFAM" id="SSF160544">
    <property type="entry name" value="EscU C-terminal domain-like"/>
    <property type="match status" value="1"/>
</dbReference>
<dbReference type="InterPro" id="IPR006135">
    <property type="entry name" value="T3SS_substrate_exporter"/>
</dbReference>